<dbReference type="Proteomes" id="UP001623591">
    <property type="component" value="Unassembled WGS sequence"/>
</dbReference>
<proteinExistence type="predicted"/>
<evidence type="ECO:0000256" key="1">
    <source>
        <dbReference type="SAM" id="MobiDB-lite"/>
    </source>
</evidence>
<dbReference type="Gene3D" id="2.120.10.30">
    <property type="entry name" value="TolB, C-terminal domain"/>
    <property type="match status" value="1"/>
</dbReference>
<name>A0ABW8T792_9CLOT</name>
<comment type="caution">
    <text evidence="3">The sequence shown here is derived from an EMBL/GenBank/DDBJ whole genome shotgun (WGS) entry which is preliminary data.</text>
</comment>
<organism evidence="3 4">
    <name type="scientific">Candidatus Clostridium stratigraminis</name>
    <dbReference type="NCBI Taxonomy" id="3381661"/>
    <lineage>
        <taxon>Bacteria</taxon>
        <taxon>Bacillati</taxon>
        <taxon>Bacillota</taxon>
        <taxon>Clostridia</taxon>
        <taxon>Eubacteriales</taxon>
        <taxon>Clostridiaceae</taxon>
        <taxon>Clostridium</taxon>
    </lineage>
</organism>
<accession>A0ABW8T792</accession>
<feature type="region of interest" description="Disordered" evidence="1">
    <location>
        <begin position="245"/>
        <end position="264"/>
    </location>
</feature>
<evidence type="ECO:0000313" key="3">
    <source>
        <dbReference type="EMBL" id="MFL0248436.1"/>
    </source>
</evidence>
<keyword evidence="4" id="KW-1185">Reference proteome</keyword>
<dbReference type="EMBL" id="JBJHZZ010000018">
    <property type="protein sequence ID" value="MFL0248436.1"/>
    <property type="molecule type" value="Genomic_DNA"/>
</dbReference>
<gene>
    <name evidence="3" type="ORF">ACJDUG_15920</name>
</gene>
<sequence>MKNLKIILSLRKLKNRIYVNKDLKKSLRSSFIEEHGVKTFKLRKGLILTAVICILLMMTTTLLLNRKTYVSAEALKVENYTSFIDLGEMGKVAVNEYKGTLYMILFGRGIYTYNDKGLTKLYEGGVNSGSLSKDGKKYAFSIDGAIKIYDIPTGKVSEVIEGDNKTTFYEEPAWKDDNHTLFYTEVVIGGTEEQPTVKHSIYSIDINDLKSAEITEGTYPSYVNGRDAIVFQSENEHVIYKSLKDNTEKDLGDGSQPSASPDGNYVALTRTERTLKEVEKNVKIETNLQNIWVIDLNNTAIKKKITNNYPLKTIDEEEWLKGITPSNEEQILSYGGRYWYLYPSWNSDSKSIYSMKRIFNSDNKRDEGRLIKISLSNKELSGNDIVERYLKNISSMDEDYLNSLVDTNFKDEDLNIYKLKGYNILSSGKDTAGQYVDAAINLASKDNSADKVQNVRYYLLMRGGTYIILGKKILNEVEVSSNKLGIYLNSNGQKSKIISLLDIPQKYLEGKANTFDEVAYSKVNETIYFTMKADENNTKKISILNVFAYNLNTKQLMQLDNIKNKEGKLNANTLSLDYTGKYIVLNYSITEGNAFKNISNLYETDSKAKKTLNEIIGAYKSESSISAYWEGKSIIFKSNSYGQYAWYRYTPDKGEVTIR</sequence>
<dbReference type="RefSeq" id="WP_406770868.1">
    <property type="nucleotide sequence ID" value="NZ_JBJHZZ010000018.1"/>
</dbReference>
<protein>
    <submittedName>
        <fullName evidence="3">Uncharacterized protein</fullName>
    </submittedName>
</protein>
<dbReference type="SUPFAM" id="SSF82171">
    <property type="entry name" value="DPP6 N-terminal domain-like"/>
    <property type="match status" value="1"/>
</dbReference>
<evidence type="ECO:0000313" key="4">
    <source>
        <dbReference type="Proteomes" id="UP001623591"/>
    </source>
</evidence>
<keyword evidence="2" id="KW-0812">Transmembrane</keyword>
<reference evidence="3 4" key="1">
    <citation type="submission" date="2024-11" db="EMBL/GenBank/DDBJ databases">
        <authorList>
            <person name="Heng Y.C."/>
            <person name="Lim A.C.H."/>
            <person name="Lee J.K.Y."/>
            <person name="Kittelmann S."/>
        </authorList>
    </citation>
    <scope>NUCLEOTIDE SEQUENCE [LARGE SCALE GENOMIC DNA]</scope>
    <source>
        <strain evidence="3 4">WILCCON 0185</strain>
    </source>
</reference>
<keyword evidence="2" id="KW-1133">Transmembrane helix</keyword>
<evidence type="ECO:0000256" key="2">
    <source>
        <dbReference type="SAM" id="Phobius"/>
    </source>
</evidence>
<dbReference type="InterPro" id="IPR011042">
    <property type="entry name" value="6-blade_b-propeller_TolB-like"/>
</dbReference>
<feature type="transmembrane region" description="Helical" evidence="2">
    <location>
        <begin position="45"/>
        <end position="64"/>
    </location>
</feature>
<keyword evidence="2" id="KW-0472">Membrane</keyword>